<dbReference type="InterPro" id="IPR012340">
    <property type="entry name" value="NA-bd_OB-fold"/>
</dbReference>
<keyword evidence="13 17" id="KW-0378">Hydrolase</keyword>
<dbReference type="GO" id="GO:0008033">
    <property type="term" value="P:tRNA processing"/>
    <property type="evidence" value="ECO:0007669"/>
    <property type="project" value="UniProtKB-KW"/>
</dbReference>
<sequence>MAKNIIVSIMPEETRMALIEDGDLLEVSIERTDHAHIVGNIYKGKVKNVLPGMQAVFVDIGHDKNAFLYTGDISPQELKVAGGGGTLTIGQDIIVQIIKDAIGTKGPRATTNLTVPGRYIVLMPTVDYVGISRRIDKESERERLKELAGNVRAEGTGLIVRTVAQGKAEEDLKNDAEYLYKLWHSLAARARRAQSPALLYRDVDMVIRIVRDHLTADIDQLVIDQREAYGRVCDLVKTVSPELLSKVVLYDGTEDVFNHFGIEKEIDKLGQRCIWLKCGGYIIIDKTEALTVVDVNTGKYVGDSSLEDTVFHTNLEAAAEIARQLRLRDIGGIIIIDFIDMDTDEHKKAILDALEGHLKKDRTKTNVIGLTGLGLVEMTRKKSRQNLESILYTDCPCCEGRGRVRSPETVVINIRRRLRKLKSSWQGQLALQVHPTVAAILNRSGEVALMEKEAGRKIIVEAVGSMHPEVFTILHSNE</sequence>
<proteinExistence type="inferred from homology"/>
<feature type="domain" description="S1 motif" evidence="16">
    <location>
        <begin position="39"/>
        <end position="116"/>
    </location>
</feature>
<keyword evidence="12" id="KW-0255">Endonuclease</keyword>
<dbReference type="GO" id="GO:0016787">
    <property type="term" value="F:hydrolase activity"/>
    <property type="evidence" value="ECO:0007669"/>
    <property type="project" value="UniProtKB-KW"/>
</dbReference>
<keyword evidence="5" id="KW-0963">Cytoplasm</keyword>
<name>A0A644T8W7_9ZZZZ</name>
<evidence type="ECO:0000256" key="3">
    <source>
        <dbReference type="ARBA" id="ARBA00005663"/>
    </source>
</evidence>
<evidence type="ECO:0000256" key="9">
    <source>
        <dbReference type="ARBA" id="ARBA00022722"/>
    </source>
</evidence>
<comment type="cofactor">
    <cofactor evidence="1">
        <name>Mg(2+)</name>
        <dbReference type="ChEBI" id="CHEBI:18420"/>
    </cofactor>
</comment>
<evidence type="ECO:0000256" key="1">
    <source>
        <dbReference type="ARBA" id="ARBA00001946"/>
    </source>
</evidence>
<evidence type="ECO:0000256" key="5">
    <source>
        <dbReference type="ARBA" id="ARBA00022490"/>
    </source>
</evidence>
<dbReference type="SMART" id="SM00316">
    <property type="entry name" value="S1"/>
    <property type="match status" value="1"/>
</dbReference>
<dbReference type="Gene3D" id="2.40.50.140">
    <property type="entry name" value="Nucleic acid-binding proteins"/>
    <property type="match status" value="1"/>
</dbReference>
<evidence type="ECO:0000256" key="10">
    <source>
        <dbReference type="ARBA" id="ARBA00022723"/>
    </source>
</evidence>
<dbReference type="Pfam" id="PF10150">
    <property type="entry name" value="RNase_E_G"/>
    <property type="match status" value="1"/>
</dbReference>
<keyword evidence="6" id="KW-0698">rRNA processing</keyword>
<dbReference type="Gene3D" id="3.40.1260.20">
    <property type="entry name" value="Ribonuclease E, catalytic domain"/>
    <property type="match status" value="1"/>
</dbReference>
<evidence type="ECO:0000256" key="8">
    <source>
        <dbReference type="ARBA" id="ARBA00022694"/>
    </source>
</evidence>
<comment type="subcellular location">
    <subcellularLocation>
        <location evidence="2">Cytoplasm</location>
    </subcellularLocation>
</comment>
<dbReference type="SUPFAM" id="SSF50249">
    <property type="entry name" value="Nucleic acid-binding proteins"/>
    <property type="match status" value="1"/>
</dbReference>
<dbReference type="Pfam" id="PF20833">
    <property type="entry name" value="RNase_E_G_Thio"/>
    <property type="match status" value="1"/>
</dbReference>
<keyword evidence="14" id="KW-0460">Magnesium</keyword>
<evidence type="ECO:0000313" key="17">
    <source>
        <dbReference type="EMBL" id="MPL63395.1"/>
    </source>
</evidence>
<dbReference type="PANTHER" id="PTHR30001:SF0">
    <property type="entry name" value="RIBONUCLEASE G"/>
    <property type="match status" value="1"/>
</dbReference>
<organism evidence="17">
    <name type="scientific">bioreactor metagenome</name>
    <dbReference type="NCBI Taxonomy" id="1076179"/>
    <lineage>
        <taxon>unclassified sequences</taxon>
        <taxon>metagenomes</taxon>
        <taxon>ecological metagenomes</taxon>
    </lineage>
</organism>
<dbReference type="InterPro" id="IPR003029">
    <property type="entry name" value="S1_domain"/>
</dbReference>
<dbReference type="GO" id="GO:0000049">
    <property type="term" value="F:tRNA binding"/>
    <property type="evidence" value="ECO:0007669"/>
    <property type="project" value="UniProtKB-KW"/>
</dbReference>
<keyword evidence="7" id="KW-0820">tRNA-binding</keyword>
<keyword evidence="8" id="KW-0819">tRNA processing</keyword>
<dbReference type="NCBIfam" id="TIGR00757">
    <property type="entry name" value="RNaseEG"/>
    <property type="match status" value="1"/>
</dbReference>
<comment type="similarity">
    <text evidence="3">Belongs to the RNase E/G family. RNase G subfamily.</text>
</comment>
<evidence type="ECO:0000256" key="12">
    <source>
        <dbReference type="ARBA" id="ARBA00022759"/>
    </source>
</evidence>
<dbReference type="InterPro" id="IPR048583">
    <property type="entry name" value="RNase_E_G_thioredoxin-like"/>
</dbReference>
<dbReference type="GO" id="GO:0046872">
    <property type="term" value="F:metal ion binding"/>
    <property type="evidence" value="ECO:0007669"/>
    <property type="project" value="UniProtKB-KW"/>
</dbReference>
<keyword evidence="15" id="KW-0694">RNA-binding</keyword>
<protein>
    <recommendedName>
        <fullName evidence="4">Ribonuclease G</fullName>
    </recommendedName>
</protein>
<dbReference type="EMBL" id="VSSQ01000021">
    <property type="protein sequence ID" value="MPL63395.1"/>
    <property type="molecule type" value="Genomic_DNA"/>
</dbReference>
<dbReference type="CDD" id="cd04453">
    <property type="entry name" value="S1_RNase_E"/>
    <property type="match status" value="1"/>
</dbReference>
<comment type="caution">
    <text evidence="17">The sequence shown here is derived from an EMBL/GenBank/DDBJ whole genome shotgun (WGS) entry which is preliminary data.</text>
</comment>
<evidence type="ECO:0000256" key="6">
    <source>
        <dbReference type="ARBA" id="ARBA00022552"/>
    </source>
</evidence>
<dbReference type="PROSITE" id="PS50126">
    <property type="entry name" value="S1"/>
    <property type="match status" value="1"/>
</dbReference>
<dbReference type="GO" id="GO:0004540">
    <property type="term" value="F:RNA nuclease activity"/>
    <property type="evidence" value="ECO:0007669"/>
    <property type="project" value="InterPro"/>
</dbReference>
<dbReference type="GO" id="GO:0004519">
    <property type="term" value="F:endonuclease activity"/>
    <property type="evidence" value="ECO:0007669"/>
    <property type="project" value="UniProtKB-KW"/>
</dbReference>
<dbReference type="GO" id="GO:0019843">
    <property type="term" value="F:rRNA binding"/>
    <property type="evidence" value="ECO:0007669"/>
    <property type="project" value="UniProtKB-KW"/>
</dbReference>
<evidence type="ECO:0000259" key="16">
    <source>
        <dbReference type="PROSITE" id="PS50126"/>
    </source>
</evidence>
<dbReference type="GO" id="GO:0006364">
    <property type="term" value="P:rRNA processing"/>
    <property type="evidence" value="ECO:0007669"/>
    <property type="project" value="UniProtKB-KW"/>
</dbReference>
<evidence type="ECO:0000256" key="4">
    <source>
        <dbReference type="ARBA" id="ARBA00017719"/>
    </source>
</evidence>
<dbReference type="InterPro" id="IPR019307">
    <property type="entry name" value="RNA-bd_AU-1/RNase_E/G"/>
</dbReference>
<dbReference type="PANTHER" id="PTHR30001">
    <property type="entry name" value="RIBONUCLEASE"/>
    <property type="match status" value="1"/>
</dbReference>
<dbReference type="GO" id="GO:0005737">
    <property type="term" value="C:cytoplasm"/>
    <property type="evidence" value="ECO:0007669"/>
    <property type="project" value="UniProtKB-SubCell"/>
</dbReference>
<dbReference type="AlphaFoldDB" id="A0A644T8W7"/>
<keyword evidence="9" id="KW-0540">Nuclease</keyword>
<evidence type="ECO:0000256" key="14">
    <source>
        <dbReference type="ARBA" id="ARBA00022842"/>
    </source>
</evidence>
<dbReference type="InterPro" id="IPR004659">
    <property type="entry name" value="RNase_E/G"/>
</dbReference>
<reference evidence="17" key="1">
    <citation type="submission" date="2019-08" db="EMBL/GenBank/DDBJ databases">
        <authorList>
            <person name="Kucharzyk K."/>
            <person name="Murdoch R.W."/>
            <person name="Higgins S."/>
            <person name="Loffler F."/>
        </authorList>
    </citation>
    <scope>NUCLEOTIDE SEQUENCE</scope>
</reference>
<gene>
    <name evidence="17" type="primary">rng_2</name>
    <name evidence="17" type="ORF">SDC9_09022</name>
</gene>
<keyword evidence="10" id="KW-0479">Metal-binding</keyword>
<keyword evidence="11" id="KW-0699">rRNA-binding</keyword>
<evidence type="ECO:0000256" key="2">
    <source>
        <dbReference type="ARBA" id="ARBA00004496"/>
    </source>
</evidence>
<evidence type="ECO:0000256" key="7">
    <source>
        <dbReference type="ARBA" id="ARBA00022555"/>
    </source>
</evidence>
<evidence type="ECO:0000256" key="11">
    <source>
        <dbReference type="ARBA" id="ARBA00022730"/>
    </source>
</evidence>
<evidence type="ECO:0000256" key="15">
    <source>
        <dbReference type="ARBA" id="ARBA00022884"/>
    </source>
</evidence>
<accession>A0A644T8W7</accession>
<evidence type="ECO:0000256" key="13">
    <source>
        <dbReference type="ARBA" id="ARBA00022801"/>
    </source>
</evidence>